<dbReference type="PANTHER" id="PTHR34827">
    <property type="entry name" value="INSULIN GROWTH FACTOR-LIKE FAMILY MEMBER 3-RELATED"/>
    <property type="match status" value="1"/>
</dbReference>
<feature type="chain" id="PRO_5014466415" evidence="5">
    <location>
        <begin position="25"/>
        <end position="110"/>
    </location>
</feature>
<evidence type="ECO:0000256" key="4">
    <source>
        <dbReference type="ARBA" id="ARBA00022729"/>
    </source>
</evidence>
<keyword evidence="3" id="KW-0964">Secreted</keyword>
<protein>
    <submittedName>
        <fullName evidence="6">IGFL1 isoform 1</fullName>
    </submittedName>
</protein>
<feature type="signal peptide" evidence="5">
    <location>
        <begin position="1"/>
        <end position="24"/>
    </location>
</feature>
<comment type="subcellular location">
    <subcellularLocation>
        <location evidence="1">Secreted</location>
    </subcellularLocation>
</comment>
<reference evidence="6" key="1">
    <citation type="submission" date="2017-12" db="EMBL/GenBank/DDBJ databases">
        <title>High-resolution comparative analysis of great ape genomes.</title>
        <authorList>
            <person name="Pollen A."/>
            <person name="Hastie A."/>
            <person name="Hormozdiari F."/>
            <person name="Dougherty M."/>
            <person name="Liu R."/>
            <person name="Chaisson M."/>
            <person name="Hoppe E."/>
            <person name="Hill C."/>
            <person name="Pang A."/>
            <person name="Hillier L."/>
            <person name="Baker C."/>
            <person name="Armstrong J."/>
            <person name="Shendure J."/>
            <person name="Paten B."/>
            <person name="Wilson R."/>
            <person name="Chao H."/>
            <person name="Schneider V."/>
            <person name="Ventura M."/>
            <person name="Kronenberg Z."/>
            <person name="Murali S."/>
            <person name="Gordon D."/>
            <person name="Cantsilieris S."/>
            <person name="Munson K."/>
            <person name="Nelson B."/>
            <person name="Raja A."/>
            <person name="Underwood J."/>
            <person name="Diekhans M."/>
            <person name="Fiddes I."/>
            <person name="Haussler D."/>
            <person name="Eichler E."/>
        </authorList>
    </citation>
    <scope>NUCLEOTIDE SEQUENCE [LARGE SCALE GENOMIC DNA]</scope>
    <source>
        <strain evidence="6">Susie</strain>
    </source>
</reference>
<dbReference type="PANTHER" id="PTHR34827:SF2">
    <property type="entry name" value="INSULIN GROWTH FACTOR-LIKE FAMILY MEMBER 1"/>
    <property type="match status" value="1"/>
</dbReference>
<dbReference type="AlphaFoldDB" id="A0A2J8U6T2"/>
<dbReference type="GO" id="GO:0005102">
    <property type="term" value="F:signaling receptor binding"/>
    <property type="evidence" value="ECO:0007669"/>
    <property type="project" value="TreeGrafter"/>
</dbReference>
<dbReference type="EMBL" id="NDHI03003467">
    <property type="protein sequence ID" value="PNJ40976.1"/>
    <property type="molecule type" value="Genomic_DNA"/>
</dbReference>
<dbReference type="GO" id="GO:0005615">
    <property type="term" value="C:extracellular space"/>
    <property type="evidence" value="ECO:0007669"/>
    <property type="project" value="TreeGrafter"/>
</dbReference>
<accession>A0A2J8U6T2</accession>
<evidence type="ECO:0000256" key="3">
    <source>
        <dbReference type="ARBA" id="ARBA00022525"/>
    </source>
</evidence>
<dbReference type="InterPro" id="IPR032744">
    <property type="entry name" value="IGFL"/>
</dbReference>
<evidence type="ECO:0000313" key="6">
    <source>
        <dbReference type="EMBL" id="PNJ40976.1"/>
    </source>
</evidence>
<evidence type="ECO:0000256" key="5">
    <source>
        <dbReference type="SAM" id="SignalP"/>
    </source>
</evidence>
<comment type="caution">
    <text evidence="6">The sequence shown here is derived from an EMBL/GenBank/DDBJ whole genome shotgun (WGS) entry which is preliminary data.</text>
</comment>
<comment type="similarity">
    <text evidence="2">Belongs to the IGFL family.</text>
</comment>
<evidence type="ECO:0000256" key="1">
    <source>
        <dbReference type="ARBA" id="ARBA00004613"/>
    </source>
</evidence>
<organism evidence="6">
    <name type="scientific">Pongo abelii</name>
    <name type="common">Sumatran orangutan</name>
    <name type="synonym">Pongo pygmaeus abelii</name>
    <dbReference type="NCBI Taxonomy" id="9601"/>
    <lineage>
        <taxon>Eukaryota</taxon>
        <taxon>Metazoa</taxon>
        <taxon>Chordata</taxon>
        <taxon>Craniata</taxon>
        <taxon>Vertebrata</taxon>
        <taxon>Euteleostomi</taxon>
        <taxon>Mammalia</taxon>
        <taxon>Eutheria</taxon>
        <taxon>Euarchontoglires</taxon>
        <taxon>Primates</taxon>
        <taxon>Haplorrhini</taxon>
        <taxon>Catarrhini</taxon>
        <taxon>Hominidae</taxon>
        <taxon>Pongo</taxon>
    </lineage>
</organism>
<sequence>MAPRGYILAVLAAVCILRLLCSHGAPVAPTDAYLMLCQPQARCGDKFYNPLQHCFYDDAVVPLSKTQRCGDCTFRVCFEHCCPRSLIVKMKGQKYSSPPTSDDRLCRNVS</sequence>
<gene>
    <name evidence="6" type="ORF">CR201_G0029452</name>
</gene>
<proteinExistence type="inferred from homology"/>
<keyword evidence="4 5" id="KW-0732">Signal</keyword>
<evidence type="ECO:0000256" key="2">
    <source>
        <dbReference type="ARBA" id="ARBA00009529"/>
    </source>
</evidence>
<name>A0A2J8U6T2_PONAB</name>
<dbReference type="Pfam" id="PF14653">
    <property type="entry name" value="IGFL"/>
    <property type="match status" value="1"/>
</dbReference>